<evidence type="ECO:0000313" key="4">
    <source>
        <dbReference type="Proteomes" id="UP001260872"/>
    </source>
</evidence>
<dbReference type="PROSITE" id="PS51192">
    <property type="entry name" value="HELICASE_ATP_BIND_1"/>
    <property type="match status" value="1"/>
</dbReference>
<dbReference type="Pfam" id="PF04313">
    <property type="entry name" value="HSDR_N"/>
    <property type="match status" value="1"/>
</dbReference>
<dbReference type="PANTHER" id="PTHR47396">
    <property type="entry name" value="TYPE I RESTRICTION ENZYME ECOKI R PROTEIN"/>
    <property type="match status" value="1"/>
</dbReference>
<evidence type="ECO:0000259" key="2">
    <source>
        <dbReference type="PROSITE" id="PS51192"/>
    </source>
</evidence>
<dbReference type="InterPro" id="IPR001650">
    <property type="entry name" value="Helicase_C-like"/>
</dbReference>
<dbReference type="Pfam" id="PF00271">
    <property type="entry name" value="Helicase_C"/>
    <property type="match status" value="1"/>
</dbReference>
<evidence type="ECO:0000256" key="1">
    <source>
        <dbReference type="SAM" id="Coils"/>
    </source>
</evidence>
<dbReference type="SMART" id="SM00487">
    <property type="entry name" value="DEXDc"/>
    <property type="match status" value="1"/>
</dbReference>
<dbReference type="CDD" id="cd18032">
    <property type="entry name" value="DEXHc_RE_I_III_res"/>
    <property type="match status" value="1"/>
</dbReference>
<dbReference type="EMBL" id="JAVKGT010000034">
    <property type="protein sequence ID" value="MDR5712722.1"/>
    <property type="molecule type" value="Genomic_DNA"/>
</dbReference>
<evidence type="ECO:0000313" key="3">
    <source>
        <dbReference type="EMBL" id="MDR5712722.1"/>
    </source>
</evidence>
<dbReference type="Gene3D" id="3.40.50.300">
    <property type="entry name" value="P-loop containing nucleotide triphosphate hydrolases"/>
    <property type="match status" value="2"/>
</dbReference>
<organism evidence="3 4">
    <name type="scientific">Nesterenkonia flava</name>
    <dbReference type="NCBI Taxonomy" id="469799"/>
    <lineage>
        <taxon>Bacteria</taxon>
        <taxon>Bacillati</taxon>
        <taxon>Actinomycetota</taxon>
        <taxon>Actinomycetes</taxon>
        <taxon>Micrococcales</taxon>
        <taxon>Micrococcaceae</taxon>
        <taxon>Nesterenkonia</taxon>
    </lineage>
</organism>
<keyword evidence="3" id="KW-0378">Hydrolase</keyword>
<feature type="coiled-coil region" evidence="1">
    <location>
        <begin position="157"/>
        <end position="205"/>
    </location>
</feature>
<proteinExistence type="predicted"/>
<keyword evidence="1" id="KW-0175">Coiled coil</keyword>
<dbReference type="InterPro" id="IPR027417">
    <property type="entry name" value="P-loop_NTPase"/>
</dbReference>
<dbReference type="InterPro" id="IPR006935">
    <property type="entry name" value="Helicase/UvrB_N"/>
</dbReference>
<keyword evidence="4" id="KW-1185">Reference proteome</keyword>
<accession>A0ABU1FVM1</accession>
<dbReference type="Pfam" id="PF04851">
    <property type="entry name" value="ResIII"/>
    <property type="match status" value="1"/>
</dbReference>
<dbReference type="InterPro" id="IPR007409">
    <property type="entry name" value="Restrct_endonuc_type1_HsdR_N"/>
</dbReference>
<dbReference type="Gene3D" id="3.90.1570.30">
    <property type="match status" value="1"/>
</dbReference>
<protein>
    <submittedName>
        <fullName evidence="3">DEAD/DEAH box helicase family protein</fullName>
    </submittedName>
</protein>
<dbReference type="CDD" id="cd18799">
    <property type="entry name" value="SF2_C_EcoAI-like"/>
    <property type="match status" value="1"/>
</dbReference>
<dbReference type="PANTHER" id="PTHR47396:SF1">
    <property type="entry name" value="ATP-DEPENDENT HELICASE IRC3-RELATED"/>
    <property type="match status" value="1"/>
</dbReference>
<dbReference type="InterPro" id="IPR013670">
    <property type="entry name" value="EcoEI_R_C_dom"/>
</dbReference>
<dbReference type="RefSeq" id="WP_310538095.1">
    <property type="nucleotide sequence ID" value="NZ_BAAAOC010000077.1"/>
</dbReference>
<name>A0ABU1FVM1_9MICC</name>
<dbReference type="Pfam" id="PF08463">
    <property type="entry name" value="EcoEI_R_C"/>
    <property type="match status" value="1"/>
</dbReference>
<keyword evidence="3" id="KW-0547">Nucleotide-binding</keyword>
<comment type="caution">
    <text evidence="3">The sequence shown here is derived from an EMBL/GenBank/DDBJ whole genome shotgun (WGS) entry which is preliminary data.</text>
</comment>
<dbReference type="SUPFAM" id="SSF52540">
    <property type="entry name" value="P-loop containing nucleoside triphosphate hydrolases"/>
    <property type="match status" value="1"/>
</dbReference>
<dbReference type="InterPro" id="IPR050742">
    <property type="entry name" value="Helicase_Restrict-Modif_Enz"/>
</dbReference>
<dbReference type="InterPro" id="IPR014001">
    <property type="entry name" value="Helicase_ATP-bd"/>
</dbReference>
<dbReference type="GO" id="GO:0004386">
    <property type="term" value="F:helicase activity"/>
    <property type="evidence" value="ECO:0007669"/>
    <property type="project" value="UniProtKB-KW"/>
</dbReference>
<reference evidence="4" key="1">
    <citation type="submission" date="2023-07" db="EMBL/GenBank/DDBJ databases">
        <title>Description of three actinobacteria isolated from air of manufacturing shop in a pharmaceutical factory.</title>
        <authorList>
            <person name="Zhang D.-F."/>
        </authorList>
    </citation>
    <scope>NUCLEOTIDE SEQUENCE [LARGE SCALE GENOMIC DNA]</scope>
    <source>
        <strain evidence="4">CCTCC AB 207010</strain>
    </source>
</reference>
<keyword evidence="3" id="KW-0347">Helicase</keyword>
<dbReference type="Proteomes" id="UP001260872">
    <property type="component" value="Unassembled WGS sequence"/>
</dbReference>
<gene>
    <name evidence="3" type="ORF">RH857_11375</name>
</gene>
<keyword evidence="3" id="KW-0067">ATP-binding</keyword>
<feature type="domain" description="Helicase ATP-binding" evidence="2">
    <location>
        <begin position="373"/>
        <end position="531"/>
    </location>
</feature>
<sequence>MAQSNFSFIAAEWPQIHEYALRAEEYVFSDPKAAGVYARNAAEQLVYHIYEIENFRRPQDSRFVGHTTDPQFTTITPRAILQKLDLLRTRGNRAAHPGQDLSPDGALHLVQELHHVLIWAAHSFSTQPDSIPLDADFDPKIAAARTPLYQDDLRTLAVKVQEEHQEFQRKLDESAARARTLEEENQKLRAQIAEAQAAKTTVLERDYKEDQTRRDLIDEALLEAGWTVTTDDAARKAEPEVELRDAQGTTRYADYVLWGSDGTPLAVIEAKRTSRSAEAGQEQARLYADALEAQHGVRPIIFYTNGWTTWIWEDRAHGSTGYPPRTVLSFLSHDDLQWRHQLRRRRQALAATPIKADIADRPYQERVIRAVGEHFTDKHRAALLVMATGTGKTRTVIALVDQMLRAGWIKRVLFLADRKALVAQAVNAFKEHLPEQPPINLLDEKDPDGRIYVSTYPTMLNQIDQIRDDGTKLYGPGFFDLVIVDEAHRSVYQKYRSIFEWFDSLLLGLTATPVDQVDRNTYQLFGHTPGQPTDAYSLDEAITDGYLVPARGLRIGTQFMDDGITYDNLSDEEKDAWDQLEWDENGEIPEAVNAAEINRRLFNTDTVDKVLAQLFEHGLRVAGGDTLGKTIIFAKNQAHADFIYERFNAQYPEHGGEFARVITHAVEHNEELIRSFGNRQPTAQPQIAITVDMLDTGIDVPEVLNLVFFKPVFSKTKFWQMVGRGTRTRKDLFGPGEHKTEFLILDVCGNLDFFNADVPEPERARPKTLTESLFEKRLELLLALHEQPQDEDAEEGVGFRADLTHAVRVHVTGLNPHNVQVRPHRELVERYTDTSPWENLTQEDAEELIHRLGPLPTNVLKEAEEAKSFDLTILRAQLALLTHNTAAFAAQRNKIQDIADGLLAKTTIPEVRAQAALLEAIREDAWWTDATHLMLEDVRRKLRGLIALVDKTRWKPVRSSFEDALTRVDHVDIQHMTPGTNPRLIRDKAERFLRQNLDNIAVQKLRHNKQLTDQDLDTLEQLLVEAGVGTREDLQAAVADSDGLGIFLRSLVGLDRAAAQEAFTEFIREADFSADQLRFINQIIDYLTANGTMLAGQLFDSPFTDYGQADDLIGEERMPEVVSILDEIRRRATPVTEPVHERSLSSTNPA</sequence>